<accession>A0A023B095</accession>
<dbReference type="AlphaFoldDB" id="A0A023B095"/>
<feature type="transmembrane region" description="Helical" evidence="1">
    <location>
        <begin position="209"/>
        <end position="228"/>
    </location>
</feature>
<keyword evidence="1" id="KW-1133">Transmembrane helix</keyword>
<dbReference type="GeneID" id="22915340"/>
<comment type="caution">
    <text evidence="2">The sequence shown here is derived from an EMBL/GenBank/DDBJ whole genome shotgun (WGS) entry which is preliminary data.</text>
</comment>
<keyword evidence="1" id="KW-0472">Membrane</keyword>
<dbReference type="VEuPathDB" id="CryptoDB:GNI_154090"/>
<proteinExistence type="predicted"/>
<evidence type="ECO:0000313" key="3">
    <source>
        <dbReference type="Proteomes" id="UP000019763"/>
    </source>
</evidence>
<dbReference type="RefSeq" id="XP_011132847.1">
    <property type="nucleotide sequence ID" value="XM_011134545.1"/>
</dbReference>
<reference evidence="2" key="1">
    <citation type="submission" date="2013-12" db="EMBL/GenBank/DDBJ databases">
        <authorList>
            <person name="Omoto C.K."/>
            <person name="Sibley D."/>
            <person name="Venepally P."/>
            <person name="Hadjithomas M."/>
            <person name="Karamycheva S."/>
            <person name="Brunk B."/>
            <person name="Roos D."/>
            <person name="Caler E."/>
            <person name="Lorenzi H."/>
        </authorList>
    </citation>
    <scope>NUCLEOTIDE SEQUENCE</scope>
</reference>
<dbReference type="Proteomes" id="UP000019763">
    <property type="component" value="Unassembled WGS sequence"/>
</dbReference>
<gene>
    <name evidence="2" type="ORF">GNI_154090</name>
</gene>
<evidence type="ECO:0000256" key="1">
    <source>
        <dbReference type="SAM" id="Phobius"/>
    </source>
</evidence>
<keyword evidence="3" id="KW-1185">Reference proteome</keyword>
<sequence>MKGTTAVRLVNEKGWAALGAFVSPNGKLSSTDGCIARMAVVSDGKGAAEVVVLAPPSELLESCLADYDWLSRWNRLRVYHPPGESKQQAKASARIERLLARAMKNHLHDEDPSAASAALKKAFGRKLMEWLETENAGDTEVDGSGRLEITDVRPLDADEQEQVRDQVPAKWLPKIEDSMSFVNCIEIEGQAVRERSEGFWRRPGLFKRLGIVGIATASGLVITGFLLYRFGPRYGGRSSDTTAYNSSSSDTTASSSTVGAYELAPTASGTAIPGITTSSSTLSTTRFPSTAGRNMCEGTTFGLTEPEKYQRALACDCLAVSESSLFTNCHPNPEKRPEPSVDVIASLLSGYELATLRVPSGTCKETLHRSKTQTVVRAEVGGWRMLDWSELSEGGQIVCTDENGLNLNCHYFGAPSKFDFPTVWDAINLYVKPYQCLAASNPKSQKHEVEYYGGRARGVARYVGGDLYGLSDDHLEQLGLKVVQLNPLSSVQWEGTEVYPKSDCNTDGPTCRTNISEHCQCEMIEMYAHAITPSGKTIHWGSTKDYFTNQTDLAKYYTLFQRKGYKPVYCHVKCWRDPQPALHREHSKNFFRNDLGQQIL</sequence>
<organism evidence="2 3">
    <name type="scientific">Gregarina niphandrodes</name>
    <name type="common">Septate eugregarine</name>
    <dbReference type="NCBI Taxonomy" id="110365"/>
    <lineage>
        <taxon>Eukaryota</taxon>
        <taxon>Sar</taxon>
        <taxon>Alveolata</taxon>
        <taxon>Apicomplexa</taxon>
        <taxon>Conoidasida</taxon>
        <taxon>Gregarinasina</taxon>
        <taxon>Eugregarinorida</taxon>
        <taxon>Gregarinidae</taxon>
        <taxon>Gregarina</taxon>
    </lineage>
</organism>
<name>A0A023B095_GRENI</name>
<protein>
    <submittedName>
        <fullName evidence="2">Transmembrane protein</fullName>
    </submittedName>
</protein>
<evidence type="ECO:0000313" key="2">
    <source>
        <dbReference type="EMBL" id="EZG44014.1"/>
    </source>
</evidence>
<keyword evidence="1 2" id="KW-0812">Transmembrane</keyword>
<dbReference type="EMBL" id="AFNH02001150">
    <property type="protein sequence ID" value="EZG44014.1"/>
    <property type="molecule type" value="Genomic_DNA"/>
</dbReference>